<dbReference type="Proteomes" id="UP000799118">
    <property type="component" value="Unassembled WGS sequence"/>
</dbReference>
<keyword evidence="1" id="KW-1133">Transmembrane helix</keyword>
<keyword evidence="3" id="KW-1185">Reference proteome</keyword>
<sequence>MVLDADGSTIAVLQRFPVFFAAFGVIHPSLAFILFVTALKDAIEDAIKDYRQSTLDEQVNTSHVLFKLKIASNFFLRRSEELNRQVSHLPSSMLYKSLDSRRMKRVIVRITVEIAVIKAVLERATIPGDFNALSKCMDRTMRAQRICHLEHMMGIERDNTCLLELLTTTHIRLFNEQLVVWSTKPIIKFGEVPEGFKSDNLPPLKIPRLTLPDWDAQLEHHAFWATVGFSNRTATAKKNFIKFFIELTAIPFFYEQKLTQLDIAREATLDFKGSVSLFETLDSVVTHLAECGVTVEDMATSYYWAQQYIWDMTISLDRNSDRYNVPGAMDTTAKTRQRQRGDHWRFAKREPLRVTQSGQTPVTQLFLRLTRRINLEGEGVTGMDILGNYVLFKENQGNQGMQEDDRELMNVVA</sequence>
<feature type="transmembrane region" description="Helical" evidence="1">
    <location>
        <begin position="16"/>
        <end position="39"/>
    </location>
</feature>
<evidence type="ECO:0000313" key="2">
    <source>
        <dbReference type="EMBL" id="KAE9383862.1"/>
    </source>
</evidence>
<dbReference type="OrthoDB" id="2930183at2759"/>
<reference evidence="2" key="1">
    <citation type="journal article" date="2019" name="Environ. Microbiol.">
        <title>Fungal ecological strategies reflected in gene transcription - a case study of two litter decomposers.</title>
        <authorList>
            <person name="Barbi F."/>
            <person name="Kohler A."/>
            <person name="Barry K."/>
            <person name="Baskaran P."/>
            <person name="Daum C."/>
            <person name="Fauchery L."/>
            <person name="Ihrmark K."/>
            <person name="Kuo A."/>
            <person name="LaButti K."/>
            <person name="Lipzen A."/>
            <person name="Morin E."/>
            <person name="Grigoriev I.V."/>
            <person name="Henrissat B."/>
            <person name="Lindahl B."/>
            <person name="Martin F."/>
        </authorList>
    </citation>
    <scope>NUCLEOTIDE SEQUENCE</scope>
    <source>
        <strain evidence="2">JB14</strain>
    </source>
</reference>
<keyword evidence="1" id="KW-0812">Transmembrane</keyword>
<proteinExistence type="predicted"/>
<dbReference type="AlphaFoldDB" id="A0A6A4GEA7"/>
<dbReference type="EMBL" id="ML770304">
    <property type="protein sequence ID" value="KAE9383862.1"/>
    <property type="molecule type" value="Genomic_DNA"/>
</dbReference>
<organism evidence="2 3">
    <name type="scientific">Gymnopus androsaceus JB14</name>
    <dbReference type="NCBI Taxonomy" id="1447944"/>
    <lineage>
        <taxon>Eukaryota</taxon>
        <taxon>Fungi</taxon>
        <taxon>Dikarya</taxon>
        <taxon>Basidiomycota</taxon>
        <taxon>Agaricomycotina</taxon>
        <taxon>Agaricomycetes</taxon>
        <taxon>Agaricomycetidae</taxon>
        <taxon>Agaricales</taxon>
        <taxon>Marasmiineae</taxon>
        <taxon>Omphalotaceae</taxon>
        <taxon>Gymnopus</taxon>
    </lineage>
</organism>
<evidence type="ECO:0000313" key="3">
    <source>
        <dbReference type="Proteomes" id="UP000799118"/>
    </source>
</evidence>
<keyword evidence="1" id="KW-0472">Membrane</keyword>
<name>A0A6A4GEA7_9AGAR</name>
<gene>
    <name evidence="2" type="ORF">BT96DRAFT_1008704</name>
</gene>
<protein>
    <submittedName>
        <fullName evidence="2">Uncharacterized protein</fullName>
    </submittedName>
</protein>
<evidence type="ECO:0000256" key="1">
    <source>
        <dbReference type="SAM" id="Phobius"/>
    </source>
</evidence>
<accession>A0A6A4GEA7</accession>